<evidence type="ECO:0000313" key="2">
    <source>
        <dbReference type="Proteomes" id="UP001516400"/>
    </source>
</evidence>
<reference evidence="1 2" key="1">
    <citation type="journal article" date="2021" name="BMC Biol.">
        <title>Horizontally acquired antibacterial genes associated with adaptive radiation of ladybird beetles.</title>
        <authorList>
            <person name="Li H.S."/>
            <person name="Tang X.F."/>
            <person name="Huang Y.H."/>
            <person name="Xu Z.Y."/>
            <person name="Chen M.L."/>
            <person name="Du X.Y."/>
            <person name="Qiu B.Y."/>
            <person name="Chen P.T."/>
            <person name="Zhang W."/>
            <person name="Slipinski A."/>
            <person name="Escalona H.E."/>
            <person name="Waterhouse R.M."/>
            <person name="Zwick A."/>
            <person name="Pang H."/>
        </authorList>
    </citation>
    <scope>NUCLEOTIDE SEQUENCE [LARGE SCALE GENOMIC DNA]</scope>
    <source>
        <strain evidence="1">SYSU2018</strain>
    </source>
</reference>
<protein>
    <recommendedName>
        <fullName evidence="3">Reverse transcriptase domain-containing protein</fullName>
    </recommendedName>
</protein>
<dbReference type="EMBL" id="JABFTP020000144">
    <property type="protein sequence ID" value="KAL3282806.1"/>
    <property type="molecule type" value="Genomic_DNA"/>
</dbReference>
<feature type="non-terminal residue" evidence="1">
    <location>
        <position position="1"/>
    </location>
</feature>
<gene>
    <name evidence="1" type="ORF">HHI36_005971</name>
</gene>
<sequence length="181" mass="20516">EQHFHEGEVVFFVTGTDCRHREVLSVLLWCLLDDNLLAIIEELDVYVQAYADDIVIEAGGDYNDAIDVKMATDVNARVRELLNLELNKLNKKNIIDILVTKSVQDEVVSVPIGNFFPLFKNQQLVTNAETPLNHLNREIELLNGLKCQLQSRINDQCEITSLLKSNLKNSEVESANNIKPQ</sequence>
<dbReference type="Proteomes" id="UP001516400">
    <property type="component" value="Unassembled WGS sequence"/>
</dbReference>
<evidence type="ECO:0000313" key="1">
    <source>
        <dbReference type="EMBL" id="KAL3282806.1"/>
    </source>
</evidence>
<proteinExistence type="predicted"/>
<keyword evidence="2" id="KW-1185">Reference proteome</keyword>
<evidence type="ECO:0008006" key="3">
    <source>
        <dbReference type="Google" id="ProtNLM"/>
    </source>
</evidence>
<name>A0ABD2NWU5_9CUCU</name>
<dbReference type="AlphaFoldDB" id="A0ABD2NWU5"/>
<organism evidence="1 2">
    <name type="scientific">Cryptolaemus montrouzieri</name>
    <dbReference type="NCBI Taxonomy" id="559131"/>
    <lineage>
        <taxon>Eukaryota</taxon>
        <taxon>Metazoa</taxon>
        <taxon>Ecdysozoa</taxon>
        <taxon>Arthropoda</taxon>
        <taxon>Hexapoda</taxon>
        <taxon>Insecta</taxon>
        <taxon>Pterygota</taxon>
        <taxon>Neoptera</taxon>
        <taxon>Endopterygota</taxon>
        <taxon>Coleoptera</taxon>
        <taxon>Polyphaga</taxon>
        <taxon>Cucujiformia</taxon>
        <taxon>Coccinelloidea</taxon>
        <taxon>Coccinellidae</taxon>
        <taxon>Scymninae</taxon>
        <taxon>Scymnini</taxon>
        <taxon>Cryptolaemus</taxon>
    </lineage>
</organism>
<comment type="caution">
    <text evidence="1">The sequence shown here is derived from an EMBL/GenBank/DDBJ whole genome shotgun (WGS) entry which is preliminary data.</text>
</comment>
<accession>A0ABD2NWU5</accession>